<dbReference type="PANTHER" id="PTHR47272:SF1">
    <property type="entry name" value="PIGGYBAC TRANSPOSABLE ELEMENT-DERIVED PROTEIN 3-LIKE"/>
    <property type="match status" value="1"/>
</dbReference>
<dbReference type="Proteomes" id="UP000037510">
    <property type="component" value="Unassembled WGS sequence"/>
</dbReference>
<protein>
    <submittedName>
        <fullName evidence="3">Putative piggybac transposable element-derived</fullName>
    </submittedName>
</protein>
<sequence length="355" mass="41179">MGQQMFYGGDSTDEDLSDDDNIVRLEINRPPVEQMNITDESEPDTEDNVPLSLIPNTKNAKPRWRDGFLEKKETDIEFTGDTSLPDHIMELETPLQFFKYLFTDEMFQHITQETLRYATEKRPEKPMNLTEKEIEQFVGICLMMSIIQLPTTRDYWSTVLGHPKKKGRGASVEKLITIDNTDISVTTWYDTRIVNVSSTYVGSKPMMEVRRYNNKEKDYQSVPCPKAVTTYNRHKTGADLLDALLGYYRIQIRSKKMYHRIFFHMIDMITVNAWLLYRRRNDDVANTWLPLCEFKVAVAEALNMASKPSPCQISSNFLENAIQEKKARGAFAIMPSRDVRLDQLDHLPVLASRQR</sequence>
<evidence type="ECO:0000313" key="4">
    <source>
        <dbReference type="Proteomes" id="UP000037510"/>
    </source>
</evidence>
<feature type="domain" description="PiggyBac transposable element-derived protein" evidence="2">
    <location>
        <begin position="93"/>
        <end position="158"/>
    </location>
</feature>
<reference evidence="3 4" key="1">
    <citation type="journal article" date="2015" name="Genome Biol. Evol.">
        <title>The genome of winter moth (Operophtera brumata) provides a genomic perspective on sexual dimorphism and phenology.</title>
        <authorList>
            <person name="Derks M.F."/>
            <person name="Smit S."/>
            <person name="Salis L."/>
            <person name="Schijlen E."/>
            <person name="Bossers A."/>
            <person name="Mateman C."/>
            <person name="Pijl A.S."/>
            <person name="de Ridder D."/>
            <person name="Groenen M.A."/>
            <person name="Visser M.E."/>
            <person name="Megens H.J."/>
        </authorList>
    </citation>
    <scope>NUCLEOTIDE SEQUENCE [LARGE SCALE GENOMIC DNA]</scope>
    <source>
        <strain evidence="3">WM2013NL</strain>
        <tissue evidence="3">Head and thorax</tissue>
    </source>
</reference>
<accession>A0A0L7KP62</accession>
<dbReference type="PANTHER" id="PTHR47272">
    <property type="entry name" value="DDE_TNP_1_7 DOMAIN-CONTAINING PROTEIN"/>
    <property type="match status" value="1"/>
</dbReference>
<gene>
    <name evidence="3" type="ORF">OBRU01_23227</name>
</gene>
<dbReference type="EMBL" id="JTDY01007581">
    <property type="protein sequence ID" value="KOB65098.1"/>
    <property type="molecule type" value="Genomic_DNA"/>
</dbReference>
<evidence type="ECO:0000313" key="3">
    <source>
        <dbReference type="EMBL" id="KOB65098.1"/>
    </source>
</evidence>
<keyword evidence="4" id="KW-1185">Reference proteome</keyword>
<dbReference type="STRING" id="104452.A0A0L7KP62"/>
<evidence type="ECO:0000259" key="2">
    <source>
        <dbReference type="Pfam" id="PF13843"/>
    </source>
</evidence>
<name>A0A0L7KP62_OPEBR</name>
<dbReference type="AlphaFoldDB" id="A0A0L7KP62"/>
<feature type="region of interest" description="Disordered" evidence="1">
    <location>
        <begin position="29"/>
        <end position="56"/>
    </location>
</feature>
<dbReference type="Pfam" id="PF13843">
    <property type="entry name" value="DDE_Tnp_1_7"/>
    <property type="match status" value="2"/>
</dbReference>
<feature type="domain" description="PiggyBac transposable element-derived protein" evidence="2">
    <location>
        <begin position="174"/>
        <end position="274"/>
    </location>
</feature>
<feature type="non-terminal residue" evidence="3">
    <location>
        <position position="355"/>
    </location>
</feature>
<evidence type="ECO:0000256" key="1">
    <source>
        <dbReference type="SAM" id="MobiDB-lite"/>
    </source>
</evidence>
<comment type="caution">
    <text evidence="3">The sequence shown here is derived from an EMBL/GenBank/DDBJ whole genome shotgun (WGS) entry which is preliminary data.</text>
</comment>
<dbReference type="InterPro" id="IPR029526">
    <property type="entry name" value="PGBD"/>
</dbReference>
<proteinExistence type="predicted"/>
<organism evidence="3 4">
    <name type="scientific">Operophtera brumata</name>
    <name type="common">Winter moth</name>
    <name type="synonym">Phalaena brumata</name>
    <dbReference type="NCBI Taxonomy" id="104452"/>
    <lineage>
        <taxon>Eukaryota</taxon>
        <taxon>Metazoa</taxon>
        <taxon>Ecdysozoa</taxon>
        <taxon>Arthropoda</taxon>
        <taxon>Hexapoda</taxon>
        <taxon>Insecta</taxon>
        <taxon>Pterygota</taxon>
        <taxon>Neoptera</taxon>
        <taxon>Endopterygota</taxon>
        <taxon>Lepidoptera</taxon>
        <taxon>Glossata</taxon>
        <taxon>Ditrysia</taxon>
        <taxon>Geometroidea</taxon>
        <taxon>Geometridae</taxon>
        <taxon>Larentiinae</taxon>
        <taxon>Operophtera</taxon>
    </lineage>
</organism>